<evidence type="ECO:0000313" key="11">
    <source>
        <dbReference type="EMBL" id="MFC3024539.1"/>
    </source>
</evidence>
<feature type="domain" description="Sulfatase N-terminal" evidence="9">
    <location>
        <begin position="238"/>
        <end position="527"/>
    </location>
</feature>
<evidence type="ECO:0000313" key="12">
    <source>
        <dbReference type="Proteomes" id="UP001595384"/>
    </source>
</evidence>
<keyword evidence="3" id="KW-0997">Cell inner membrane</keyword>
<evidence type="ECO:0000256" key="5">
    <source>
        <dbReference type="ARBA" id="ARBA00022692"/>
    </source>
</evidence>
<evidence type="ECO:0000256" key="8">
    <source>
        <dbReference type="SAM" id="Phobius"/>
    </source>
</evidence>
<dbReference type="Pfam" id="PF08019">
    <property type="entry name" value="EptA_B_N"/>
    <property type="match status" value="1"/>
</dbReference>
<feature type="transmembrane region" description="Helical" evidence="8">
    <location>
        <begin position="156"/>
        <end position="178"/>
    </location>
</feature>
<reference evidence="12" key="1">
    <citation type="journal article" date="2019" name="Int. J. Syst. Evol. Microbiol.">
        <title>The Global Catalogue of Microorganisms (GCM) 10K type strain sequencing project: providing services to taxonomists for standard genome sequencing and annotation.</title>
        <authorList>
            <consortium name="The Broad Institute Genomics Platform"/>
            <consortium name="The Broad Institute Genome Sequencing Center for Infectious Disease"/>
            <person name="Wu L."/>
            <person name="Ma J."/>
        </authorList>
    </citation>
    <scope>NUCLEOTIDE SEQUENCE [LARGE SCALE GENOMIC DNA]</scope>
    <source>
        <strain evidence="12">KCTC 62784</strain>
    </source>
</reference>
<dbReference type="RefSeq" id="WP_123016669.1">
    <property type="nucleotide sequence ID" value="NZ_AP024911.1"/>
</dbReference>
<keyword evidence="12" id="KW-1185">Reference proteome</keyword>
<dbReference type="CDD" id="cd16017">
    <property type="entry name" value="LptA"/>
    <property type="match status" value="1"/>
</dbReference>
<evidence type="ECO:0000256" key="7">
    <source>
        <dbReference type="ARBA" id="ARBA00023136"/>
    </source>
</evidence>
<dbReference type="PANTHER" id="PTHR30443:SF0">
    <property type="entry name" value="PHOSPHOETHANOLAMINE TRANSFERASE EPTA"/>
    <property type="match status" value="1"/>
</dbReference>
<dbReference type="Pfam" id="PF00884">
    <property type="entry name" value="Sulfatase"/>
    <property type="match status" value="1"/>
</dbReference>
<evidence type="ECO:0000259" key="10">
    <source>
        <dbReference type="Pfam" id="PF08019"/>
    </source>
</evidence>
<keyword evidence="5 8" id="KW-0812">Transmembrane</keyword>
<accession>A0ABV7CBI5</accession>
<dbReference type="InterPro" id="IPR058130">
    <property type="entry name" value="PEA_transf_C"/>
</dbReference>
<evidence type="ECO:0000256" key="4">
    <source>
        <dbReference type="ARBA" id="ARBA00022679"/>
    </source>
</evidence>
<comment type="subcellular location">
    <subcellularLocation>
        <location evidence="1">Cell inner membrane</location>
        <topology evidence="1">Multi-pass membrane protein</topology>
    </subcellularLocation>
</comment>
<evidence type="ECO:0000256" key="3">
    <source>
        <dbReference type="ARBA" id="ARBA00022519"/>
    </source>
</evidence>
<feature type="transmembrane region" description="Helical" evidence="8">
    <location>
        <begin position="54"/>
        <end position="73"/>
    </location>
</feature>
<dbReference type="NCBIfam" id="NF028537">
    <property type="entry name" value="P_eth_NH2_trans"/>
    <property type="match status" value="1"/>
</dbReference>
<evidence type="ECO:0000256" key="1">
    <source>
        <dbReference type="ARBA" id="ARBA00004429"/>
    </source>
</evidence>
<feature type="domain" description="Phosphoethanolamine transferase N-terminal" evidence="10">
    <location>
        <begin position="60"/>
        <end position="211"/>
    </location>
</feature>
<dbReference type="InterPro" id="IPR040423">
    <property type="entry name" value="PEA_transferase"/>
</dbReference>
<sequence>MFTTTLNKFAARMQMKVPTFIVLMSAYFALVLNHPVVSKIFELSNNVSDVWFPYTAPLLLFCAFLIIFSVLAIPYLIKPIMIILTLTSAIALFAAETYHVLFSTDMMENVFETNTSEVSFYVNAPSILFVIALGVVPSILIAMVRFRYHSSWLKEIAHRLMVVLIGAVGIIVIALTTYKDYASVGRNNHYLSQMIIPAHVYNTFRYIQKNYLTTPLKYTHLGQDATLTPAPNGKPTLMVFVLGETARGMNFHQNGYARETNPYTKNLGLISFQHVSSCGTYTALSVPCMFSNMTRQHYNKAKANARDNAVDIIAKSGVKTLWIDNDGGDKGVAKHTTLIKINAEKKDKNCNGSTCYDAEMFADAKQFIQQDHTNKFLVLHSIGSHGPTYWQRYPDQDARFKPACNRSDIENCTDQEITNVYDNTLIYTDYILSRVITLLKENASDYNVAMIYISDHGESLGENGLYLHGTPYAIAPKEQTTVPWLLWLPKQYAQQKQFNLACLKQKALHQPVSHDNVFHTLLGLYGVKTADKDPTLDLTANCRQSAQ</sequence>
<feature type="transmembrane region" description="Helical" evidence="8">
    <location>
        <begin position="80"/>
        <end position="101"/>
    </location>
</feature>
<evidence type="ECO:0000256" key="2">
    <source>
        <dbReference type="ARBA" id="ARBA00022475"/>
    </source>
</evidence>
<dbReference type="InterPro" id="IPR017850">
    <property type="entry name" value="Alkaline_phosphatase_core_sf"/>
</dbReference>
<dbReference type="EMBL" id="JBHRSE010000078">
    <property type="protein sequence ID" value="MFC3024539.1"/>
    <property type="molecule type" value="Genomic_DNA"/>
</dbReference>
<protein>
    <submittedName>
        <fullName evidence="11">Phosphoethanolamine transferase</fullName>
        <ecNumber evidence="11">2.7.-.-</ecNumber>
    </submittedName>
</protein>
<keyword evidence="2" id="KW-1003">Cell membrane</keyword>
<keyword evidence="7 8" id="KW-0472">Membrane</keyword>
<keyword evidence="6 8" id="KW-1133">Transmembrane helix</keyword>
<gene>
    <name evidence="11" type="ORF">ACFODT_11960</name>
</gene>
<keyword evidence="4 11" id="KW-0808">Transferase</keyword>
<evidence type="ECO:0000256" key="6">
    <source>
        <dbReference type="ARBA" id="ARBA00022989"/>
    </source>
</evidence>
<dbReference type="Gene3D" id="3.40.720.10">
    <property type="entry name" value="Alkaline Phosphatase, subunit A"/>
    <property type="match status" value="1"/>
</dbReference>
<dbReference type="EC" id="2.7.-.-" evidence="11"/>
<dbReference type="GO" id="GO:0016740">
    <property type="term" value="F:transferase activity"/>
    <property type="evidence" value="ECO:0007669"/>
    <property type="project" value="UniProtKB-KW"/>
</dbReference>
<name>A0ABV7CBI5_9VIBR</name>
<proteinExistence type="predicted"/>
<evidence type="ECO:0000259" key="9">
    <source>
        <dbReference type="Pfam" id="PF00884"/>
    </source>
</evidence>
<feature type="transmembrane region" description="Helical" evidence="8">
    <location>
        <begin position="121"/>
        <end position="144"/>
    </location>
</feature>
<dbReference type="SUPFAM" id="SSF53649">
    <property type="entry name" value="Alkaline phosphatase-like"/>
    <property type="match status" value="1"/>
</dbReference>
<dbReference type="InterPro" id="IPR000917">
    <property type="entry name" value="Sulfatase_N"/>
</dbReference>
<comment type="caution">
    <text evidence="11">The sequence shown here is derived from an EMBL/GenBank/DDBJ whole genome shotgun (WGS) entry which is preliminary data.</text>
</comment>
<dbReference type="PANTHER" id="PTHR30443">
    <property type="entry name" value="INNER MEMBRANE PROTEIN"/>
    <property type="match status" value="1"/>
</dbReference>
<dbReference type="Proteomes" id="UP001595384">
    <property type="component" value="Unassembled WGS sequence"/>
</dbReference>
<dbReference type="InterPro" id="IPR012549">
    <property type="entry name" value="EptA-like_N"/>
</dbReference>
<organism evidence="11 12">
    <name type="scientific">Vibrio zhugei</name>
    <dbReference type="NCBI Taxonomy" id="2479546"/>
    <lineage>
        <taxon>Bacteria</taxon>
        <taxon>Pseudomonadati</taxon>
        <taxon>Pseudomonadota</taxon>
        <taxon>Gammaproteobacteria</taxon>
        <taxon>Vibrionales</taxon>
        <taxon>Vibrionaceae</taxon>
        <taxon>Vibrio</taxon>
    </lineage>
</organism>